<dbReference type="SUPFAM" id="SSF54001">
    <property type="entry name" value="Cysteine proteinases"/>
    <property type="match status" value="1"/>
</dbReference>
<feature type="chain" id="PRO_5016256998" evidence="1">
    <location>
        <begin position="17"/>
        <end position="139"/>
    </location>
</feature>
<evidence type="ECO:0000313" key="3">
    <source>
        <dbReference type="EMBL" id="SSX26197.1"/>
    </source>
</evidence>
<organism evidence="3">
    <name type="scientific">Culicoides sonorensis</name>
    <name type="common">Biting midge</name>
    <dbReference type="NCBI Taxonomy" id="179676"/>
    <lineage>
        <taxon>Eukaryota</taxon>
        <taxon>Metazoa</taxon>
        <taxon>Ecdysozoa</taxon>
        <taxon>Arthropoda</taxon>
        <taxon>Hexapoda</taxon>
        <taxon>Insecta</taxon>
        <taxon>Pterygota</taxon>
        <taxon>Neoptera</taxon>
        <taxon>Endopterygota</taxon>
        <taxon>Diptera</taxon>
        <taxon>Nematocera</taxon>
        <taxon>Chironomoidea</taxon>
        <taxon>Ceratopogonidae</taxon>
        <taxon>Ceratopogoninae</taxon>
        <taxon>Culicoides</taxon>
        <taxon>Monoculicoides</taxon>
    </lineage>
</organism>
<reference evidence="3" key="1">
    <citation type="submission" date="2018-07" db="EMBL/GenBank/DDBJ databases">
        <authorList>
            <person name="Quirk P.G."/>
            <person name="Krulwich T.A."/>
        </authorList>
    </citation>
    <scope>NUCLEOTIDE SEQUENCE</scope>
</reference>
<evidence type="ECO:0000259" key="2">
    <source>
        <dbReference type="SMART" id="SM00848"/>
    </source>
</evidence>
<dbReference type="AlphaFoldDB" id="A0A336MCR8"/>
<dbReference type="SMART" id="SM00848">
    <property type="entry name" value="Inhibitor_I29"/>
    <property type="match status" value="1"/>
</dbReference>
<dbReference type="EMBL" id="UFQT01000656">
    <property type="protein sequence ID" value="SSX26197.1"/>
    <property type="molecule type" value="Genomic_DNA"/>
</dbReference>
<accession>A0A336MCR8</accession>
<dbReference type="Gene3D" id="1.10.287.2250">
    <property type="match status" value="1"/>
</dbReference>
<sequence length="139" mass="16161">MKIIIVLLSVLCITFAIDDSKWDEFKKTYNKTYKDADDEKYRRDLYEKNIQIIEEHNKKYENGQVTWKMAENMYTDMTADEVMQLHTGLTIAEFNLRAQAGQPPINESKIKDESNAGNSSTVSTSIVMMLIFVIARNYF</sequence>
<dbReference type="OMA" id="DAHNERY"/>
<dbReference type="InterPro" id="IPR038765">
    <property type="entry name" value="Papain-like_cys_pep_sf"/>
</dbReference>
<dbReference type="InterPro" id="IPR013201">
    <property type="entry name" value="Prot_inhib_I29"/>
</dbReference>
<protein>
    <submittedName>
        <fullName evidence="3">CSON013183 protein</fullName>
    </submittedName>
</protein>
<dbReference type="VEuPathDB" id="VectorBase:CSON013183"/>
<feature type="signal peptide" evidence="1">
    <location>
        <begin position="1"/>
        <end position="16"/>
    </location>
</feature>
<dbReference type="Pfam" id="PF08246">
    <property type="entry name" value="Inhibitor_I29"/>
    <property type="match status" value="1"/>
</dbReference>
<name>A0A336MCR8_CULSO</name>
<evidence type="ECO:0000256" key="1">
    <source>
        <dbReference type="SAM" id="SignalP"/>
    </source>
</evidence>
<gene>
    <name evidence="3" type="primary">CSON013183</name>
</gene>
<proteinExistence type="predicted"/>
<keyword evidence="1" id="KW-0732">Signal</keyword>
<feature type="domain" description="Cathepsin propeptide inhibitor" evidence="2">
    <location>
        <begin position="22"/>
        <end position="82"/>
    </location>
</feature>